<keyword evidence="2 4" id="KW-0863">Zinc-finger</keyword>
<feature type="compositionally biased region" description="Basic residues" evidence="5">
    <location>
        <begin position="51"/>
        <end position="61"/>
    </location>
</feature>
<dbReference type="CTD" id="6047"/>
<feature type="compositionally biased region" description="Basic residues" evidence="5">
    <location>
        <begin position="32"/>
        <end position="42"/>
    </location>
</feature>
<dbReference type="InterPro" id="IPR017907">
    <property type="entry name" value="Znf_RING_CS"/>
</dbReference>
<dbReference type="Pfam" id="PF13639">
    <property type="entry name" value="zf-RING_2"/>
    <property type="match status" value="1"/>
</dbReference>
<reference evidence="8" key="1">
    <citation type="submission" date="2025-08" db="UniProtKB">
        <authorList>
            <consortium name="RefSeq"/>
        </authorList>
    </citation>
    <scope>IDENTIFICATION</scope>
    <source>
        <tissue evidence="8">Sperm</tissue>
    </source>
</reference>
<evidence type="ECO:0000259" key="6">
    <source>
        <dbReference type="PROSITE" id="PS50089"/>
    </source>
</evidence>
<feature type="domain" description="RING-type" evidence="6">
    <location>
        <begin position="231"/>
        <end position="276"/>
    </location>
</feature>
<feature type="compositionally biased region" description="Low complexity" evidence="5">
    <location>
        <begin position="16"/>
        <end position="28"/>
    </location>
</feature>
<dbReference type="PANTHER" id="PTHR23041:SF78">
    <property type="entry name" value="E3 UBIQUITIN-PROTEIN LIGASE RNF4"/>
    <property type="match status" value="1"/>
</dbReference>
<accession>A0AAJ7SWM8</accession>
<dbReference type="Gene3D" id="3.30.40.10">
    <property type="entry name" value="Zinc/RING finger domain, C3HC4 (zinc finger)"/>
    <property type="match status" value="1"/>
</dbReference>
<dbReference type="GO" id="GO:0008270">
    <property type="term" value="F:zinc ion binding"/>
    <property type="evidence" value="ECO:0007669"/>
    <property type="project" value="UniProtKB-KW"/>
</dbReference>
<dbReference type="InterPro" id="IPR001841">
    <property type="entry name" value="Znf_RING"/>
</dbReference>
<evidence type="ECO:0000256" key="2">
    <source>
        <dbReference type="ARBA" id="ARBA00022771"/>
    </source>
</evidence>
<evidence type="ECO:0000256" key="3">
    <source>
        <dbReference type="ARBA" id="ARBA00022833"/>
    </source>
</evidence>
<feature type="region of interest" description="Disordered" evidence="5">
    <location>
        <begin position="196"/>
        <end position="227"/>
    </location>
</feature>
<evidence type="ECO:0000256" key="4">
    <source>
        <dbReference type="PROSITE-ProRule" id="PRU00175"/>
    </source>
</evidence>
<keyword evidence="7" id="KW-1185">Reference proteome</keyword>
<dbReference type="PROSITE" id="PS50089">
    <property type="entry name" value="ZF_RING_2"/>
    <property type="match status" value="1"/>
</dbReference>
<keyword evidence="3" id="KW-0862">Zinc</keyword>
<dbReference type="AlphaFoldDB" id="A0AAJ7SWM8"/>
<dbReference type="SMART" id="SM00184">
    <property type="entry name" value="RING"/>
    <property type="match status" value="1"/>
</dbReference>
<dbReference type="InterPro" id="IPR047134">
    <property type="entry name" value="RNF4"/>
</dbReference>
<dbReference type="RefSeq" id="XP_032806130.1">
    <property type="nucleotide sequence ID" value="XM_032950239.1"/>
</dbReference>
<dbReference type="PROSITE" id="PS00518">
    <property type="entry name" value="ZF_RING_1"/>
    <property type="match status" value="1"/>
</dbReference>
<organism evidence="7 8">
    <name type="scientific">Petromyzon marinus</name>
    <name type="common">Sea lamprey</name>
    <dbReference type="NCBI Taxonomy" id="7757"/>
    <lineage>
        <taxon>Eukaryota</taxon>
        <taxon>Metazoa</taxon>
        <taxon>Chordata</taxon>
        <taxon>Craniata</taxon>
        <taxon>Vertebrata</taxon>
        <taxon>Cyclostomata</taxon>
        <taxon>Hyperoartia</taxon>
        <taxon>Petromyzontiformes</taxon>
        <taxon>Petromyzontidae</taxon>
        <taxon>Petromyzon</taxon>
    </lineage>
</organism>
<protein>
    <submittedName>
        <fullName evidence="8">E3 ubiquitin-protein ligase RNF4</fullName>
    </submittedName>
</protein>
<dbReference type="GO" id="GO:0045944">
    <property type="term" value="P:positive regulation of transcription by RNA polymerase II"/>
    <property type="evidence" value="ECO:0007669"/>
    <property type="project" value="TreeGrafter"/>
</dbReference>
<evidence type="ECO:0000256" key="1">
    <source>
        <dbReference type="ARBA" id="ARBA00022723"/>
    </source>
</evidence>
<evidence type="ECO:0000313" key="8">
    <source>
        <dbReference type="RefSeq" id="XP_032806130.1"/>
    </source>
</evidence>
<dbReference type="Proteomes" id="UP001318040">
    <property type="component" value="Chromosome 9"/>
</dbReference>
<feature type="region of interest" description="Disordered" evidence="5">
    <location>
        <begin position="1"/>
        <end position="75"/>
    </location>
</feature>
<name>A0AAJ7SWM8_PETMA</name>
<sequence length="289" mass="32312">MSSECGPGLAEEEEVAAASQQQQRPQEQARGRGPKRASRRRRRDGEDPRHPRVTRKRKLHHSGLSGSTRQIWDNPADMETHGSILLPNSEVEHVDVVDLTSETTLVDADVVDLTSLDTTEIIDVESDHSMIEVQRQQSEEVEEDEDRLEVLEREFPEIRFLREDNSSEEVTIREEPGQLVQPMLLISDEEDGEVQLLSPAGPSTRSSTTARAAGAQGAEKPASEPETTISCPLCLDELNQVHMSGRLMCSTVCGHVFCSVCIRDAIKSMAKCPFCRKKLTLKQYHPIYI</sequence>
<dbReference type="PANTHER" id="PTHR23041">
    <property type="entry name" value="RING FINGER DOMAIN-CONTAINING"/>
    <property type="match status" value="1"/>
</dbReference>
<evidence type="ECO:0000313" key="7">
    <source>
        <dbReference type="Proteomes" id="UP001318040"/>
    </source>
</evidence>
<dbReference type="InterPro" id="IPR013083">
    <property type="entry name" value="Znf_RING/FYVE/PHD"/>
</dbReference>
<keyword evidence="1" id="KW-0479">Metal-binding</keyword>
<dbReference type="SUPFAM" id="SSF57850">
    <property type="entry name" value="RING/U-box"/>
    <property type="match status" value="1"/>
</dbReference>
<gene>
    <name evidence="8" type="primary">RNF4</name>
</gene>
<dbReference type="KEGG" id="pmrn:116940423"/>
<feature type="compositionally biased region" description="Low complexity" evidence="5">
    <location>
        <begin position="198"/>
        <end position="220"/>
    </location>
</feature>
<evidence type="ECO:0000256" key="5">
    <source>
        <dbReference type="SAM" id="MobiDB-lite"/>
    </source>
</evidence>
<proteinExistence type="predicted"/>